<accession>A0ABS1LZK9</accession>
<feature type="domain" description="Glycine zipper" evidence="1">
    <location>
        <begin position="654"/>
        <end position="693"/>
    </location>
</feature>
<dbReference type="RefSeq" id="WP_201942234.1">
    <property type="nucleotide sequence ID" value="NZ_JAERRJ010000001.1"/>
</dbReference>
<evidence type="ECO:0000313" key="2">
    <source>
        <dbReference type="EMBL" id="MBL1072954.1"/>
    </source>
</evidence>
<reference evidence="2 3" key="1">
    <citation type="submission" date="2021-01" db="EMBL/GenBank/DDBJ databases">
        <title>WGS of actinomycetes isolated from Thailand.</title>
        <authorList>
            <person name="Thawai C."/>
        </authorList>
    </citation>
    <scope>NUCLEOTIDE SEQUENCE [LARGE SCALE GENOMIC DNA]</scope>
    <source>
        <strain evidence="2 3">LPG 2</strain>
    </source>
</reference>
<sequence length="767" mass="77740">MSDDEFTGSITDILKVVNEGKGRNDGPPSVMTGTDEEVVNILVPQLQAQPSGPNLAQDLPYLVGGGPELGPGESATLPGGTQVQNGSAGDLTQTWTVPGQSPVTVDRNPTLVDQVVAAQQPRQEDPPPTGGIEDFVGLLNVGSLTETGGSAVLPSGVVVGRSSSAVEIDGVTYTTVVTDLSIPGMDPTSYTNRIVSGPGAFMGYGTSYKGIYGSDGLLQSVLIYGSPSVKEVRFHPENGMELVPVDPKADPFSLSYMKPGELDLGFMGYGSSSGALAELGMQLADDPAREIPGYMGEYRVNIGRFPLIGTRAGGMAGLVTLPIAILADVQQDGNTLGEAVLREGTGAIVGTAAGALFSSAVAFAATGGAAGATVGPAGVAVGAIGGAVVGAVTAYLTSKAIQSQLDDYKDPPPDWLLPDDPGYLRDYIESMKGREPYVPDLPAPMLRDGGSVEEQQQYREQVEAHAAWADRLRAAEFKLSEIDGYANGGYFSGQGTSVSDSNLAFISDGEFIVNAAATDKFLPLLEMINSGWVPSPEFLYGLLFGDGDSGGGGWNFQAPIGTLAEALGGGLSARTLELPLSEPVVAEPAGTTPDLTSSLANDLGDLFGGDDGMNPATGAALAQGGLQGFLSGAANGGLVKGITGGISGLASAAGGQIGSAIGAALGSAAGPLGTAVGSVLGSTVGSMIGQTASEIVTKPIEYVASTAKELIGGGFGLIDLANGPGADTAKGDIYNFNGLDPKSAAIAVERVNRRRTLAQQRGGGFGR</sequence>
<evidence type="ECO:0000313" key="3">
    <source>
        <dbReference type="Proteomes" id="UP000602198"/>
    </source>
</evidence>
<dbReference type="Proteomes" id="UP000602198">
    <property type="component" value="Unassembled WGS sequence"/>
</dbReference>
<keyword evidence="3" id="KW-1185">Reference proteome</keyword>
<organism evidence="2 3">
    <name type="scientific">Nocardia acididurans</name>
    <dbReference type="NCBI Taxonomy" id="2802282"/>
    <lineage>
        <taxon>Bacteria</taxon>
        <taxon>Bacillati</taxon>
        <taxon>Actinomycetota</taxon>
        <taxon>Actinomycetes</taxon>
        <taxon>Mycobacteriales</taxon>
        <taxon>Nocardiaceae</taxon>
        <taxon>Nocardia</taxon>
    </lineage>
</organism>
<gene>
    <name evidence="2" type="ORF">JK358_00935</name>
</gene>
<protein>
    <recommendedName>
        <fullName evidence="1">Glycine zipper domain-containing protein</fullName>
    </recommendedName>
</protein>
<dbReference type="Pfam" id="PF13488">
    <property type="entry name" value="Gly-zipper_Omp"/>
    <property type="match status" value="1"/>
</dbReference>
<dbReference type="EMBL" id="JAERRJ010000001">
    <property type="protein sequence ID" value="MBL1072954.1"/>
    <property type="molecule type" value="Genomic_DNA"/>
</dbReference>
<dbReference type="InterPro" id="IPR039567">
    <property type="entry name" value="Gly-zipper"/>
</dbReference>
<comment type="caution">
    <text evidence="2">The sequence shown here is derived from an EMBL/GenBank/DDBJ whole genome shotgun (WGS) entry which is preliminary data.</text>
</comment>
<evidence type="ECO:0000259" key="1">
    <source>
        <dbReference type="Pfam" id="PF13488"/>
    </source>
</evidence>
<name>A0ABS1LZK9_9NOCA</name>
<proteinExistence type="predicted"/>